<sequence length="227" mass="24508">MKCSELIFCANNDRTCYQPGHICVSNPRCQSVPLCYSVDLPPIIPDDGICESVTWNTTGVTVAGAHGAGSELNELNSPLGLFVDNEGAVYVVDTWNDRIVKWTPGAYIGKVVAGGNGEGNANNQLNRLAMDHEGSLYISDDERHCIIKWPSNNVVAGENGEGSDMNKPLEPAHVFVDENQSVFVIDFQSAKVMQWPVGSKECILVAGGNGEDDVANQLNGIKYSTMM</sequence>
<dbReference type="Gene3D" id="2.120.10.30">
    <property type="entry name" value="TolB, C-terminal domain"/>
    <property type="match status" value="1"/>
</dbReference>
<evidence type="ECO:0000256" key="1">
    <source>
        <dbReference type="ARBA" id="ARBA00022737"/>
    </source>
</evidence>
<evidence type="ECO:0000256" key="2">
    <source>
        <dbReference type="PROSITE-ProRule" id="PRU00504"/>
    </source>
</evidence>
<organism evidence="3 4">
    <name type="scientific">Rotaria socialis</name>
    <dbReference type="NCBI Taxonomy" id="392032"/>
    <lineage>
        <taxon>Eukaryota</taxon>
        <taxon>Metazoa</taxon>
        <taxon>Spiralia</taxon>
        <taxon>Gnathifera</taxon>
        <taxon>Rotifera</taxon>
        <taxon>Eurotatoria</taxon>
        <taxon>Bdelloidea</taxon>
        <taxon>Philodinida</taxon>
        <taxon>Philodinidae</taxon>
        <taxon>Rotaria</taxon>
    </lineage>
</organism>
<feature type="repeat" description="NHL" evidence="2">
    <location>
        <begin position="69"/>
        <end position="105"/>
    </location>
</feature>
<dbReference type="PANTHER" id="PTHR24104">
    <property type="entry name" value="E3 UBIQUITIN-PROTEIN LIGASE NHLRC1-RELATED"/>
    <property type="match status" value="1"/>
</dbReference>
<dbReference type="EMBL" id="CAJNYU010003023">
    <property type="protein sequence ID" value="CAF3621479.1"/>
    <property type="molecule type" value="Genomic_DNA"/>
</dbReference>
<protein>
    <submittedName>
        <fullName evidence="3">Uncharacterized protein</fullName>
    </submittedName>
</protein>
<accession>A0A818PAS0</accession>
<evidence type="ECO:0000313" key="3">
    <source>
        <dbReference type="EMBL" id="CAF3621479.1"/>
    </source>
</evidence>
<comment type="caution">
    <text evidence="3">The sequence shown here is derived from an EMBL/GenBank/DDBJ whole genome shotgun (WGS) entry which is preliminary data.</text>
</comment>
<dbReference type="GO" id="GO:0000209">
    <property type="term" value="P:protein polyubiquitination"/>
    <property type="evidence" value="ECO:0007669"/>
    <property type="project" value="TreeGrafter"/>
</dbReference>
<dbReference type="AlphaFoldDB" id="A0A818PAS0"/>
<keyword evidence="1" id="KW-0677">Repeat</keyword>
<gene>
    <name evidence="3" type="ORF">FME351_LOCUS22959</name>
</gene>
<dbReference type="GO" id="GO:0061630">
    <property type="term" value="F:ubiquitin protein ligase activity"/>
    <property type="evidence" value="ECO:0007669"/>
    <property type="project" value="TreeGrafter"/>
</dbReference>
<reference evidence="3" key="1">
    <citation type="submission" date="2021-02" db="EMBL/GenBank/DDBJ databases">
        <authorList>
            <person name="Nowell W R."/>
        </authorList>
    </citation>
    <scope>NUCLEOTIDE SEQUENCE</scope>
</reference>
<dbReference type="SUPFAM" id="SSF101898">
    <property type="entry name" value="NHL repeat"/>
    <property type="match status" value="1"/>
</dbReference>
<dbReference type="InterPro" id="IPR050952">
    <property type="entry name" value="TRIM-NHL_E3_ligases"/>
</dbReference>
<dbReference type="Proteomes" id="UP000663869">
    <property type="component" value="Unassembled WGS sequence"/>
</dbReference>
<dbReference type="InterPro" id="IPR011042">
    <property type="entry name" value="6-blade_b-propeller_TolB-like"/>
</dbReference>
<name>A0A818PAS0_9BILA</name>
<dbReference type="GO" id="GO:0043161">
    <property type="term" value="P:proteasome-mediated ubiquitin-dependent protein catabolic process"/>
    <property type="evidence" value="ECO:0007669"/>
    <property type="project" value="TreeGrafter"/>
</dbReference>
<evidence type="ECO:0000313" key="4">
    <source>
        <dbReference type="Proteomes" id="UP000663869"/>
    </source>
</evidence>
<dbReference type="PROSITE" id="PS51125">
    <property type="entry name" value="NHL"/>
    <property type="match status" value="1"/>
</dbReference>
<dbReference type="InterPro" id="IPR001258">
    <property type="entry name" value="NHL_repeat"/>
</dbReference>
<dbReference type="PANTHER" id="PTHR24104:SF47">
    <property type="entry name" value="E3 UBIQUITIN-PROTEIN LIGASE NHLRC1"/>
    <property type="match status" value="1"/>
</dbReference>
<proteinExistence type="predicted"/>